<keyword evidence="8" id="KW-0862">Zinc</keyword>
<dbReference type="Proteomes" id="UP000243688">
    <property type="component" value="Unassembled WGS sequence"/>
</dbReference>
<evidence type="ECO:0000313" key="15">
    <source>
        <dbReference type="Proteomes" id="UP000243688"/>
    </source>
</evidence>
<dbReference type="Pfam" id="PF02163">
    <property type="entry name" value="Peptidase_M50"/>
    <property type="match status" value="2"/>
</dbReference>
<dbReference type="InterPro" id="IPR008915">
    <property type="entry name" value="Peptidase_M50"/>
</dbReference>
<proteinExistence type="inferred from homology"/>
<keyword evidence="11 12" id="KW-0472">Membrane</keyword>
<protein>
    <recommendedName>
        <fullName evidence="13">Peptidase M50 domain-containing protein</fullName>
    </recommendedName>
</protein>
<dbReference type="EMBL" id="MOXJ01000017">
    <property type="protein sequence ID" value="PDO10227.1"/>
    <property type="molecule type" value="Genomic_DNA"/>
</dbReference>
<keyword evidence="4" id="KW-0645">Protease</keyword>
<keyword evidence="9 12" id="KW-1133">Transmembrane helix</keyword>
<evidence type="ECO:0000256" key="1">
    <source>
        <dbReference type="ARBA" id="ARBA00001947"/>
    </source>
</evidence>
<evidence type="ECO:0000256" key="8">
    <source>
        <dbReference type="ARBA" id="ARBA00022833"/>
    </source>
</evidence>
<reference evidence="14 15" key="1">
    <citation type="submission" date="2016-12" db="EMBL/GenBank/DDBJ databases">
        <title>Candidatus Reconcilibacillus cellulovorans genome.</title>
        <authorList>
            <person name="Kolinko S."/>
            <person name="Wu Y.-W."/>
            <person name="Tachea F."/>
            <person name="Denzel E."/>
            <person name="Hiras J."/>
            <person name="Baecker N."/>
            <person name="Chan L.J."/>
            <person name="Eichorst S.A."/>
            <person name="Frey D."/>
            <person name="Adams P.D."/>
            <person name="Pray T."/>
            <person name="Tanjore D."/>
            <person name="Petzold C.J."/>
            <person name="Gladden J.M."/>
            <person name="Simmons B.A."/>
            <person name="Singer S.W."/>
        </authorList>
    </citation>
    <scope>NUCLEOTIDE SEQUENCE [LARGE SCALE GENOMIC DNA]</scope>
    <source>
        <strain evidence="14">JTherm</strain>
    </source>
</reference>
<feature type="domain" description="Peptidase M50" evidence="13">
    <location>
        <begin position="116"/>
        <end position="150"/>
    </location>
</feature>
<evidence type="ECO:0000256" key="2">
    <source>
        <dbReference type="ARBA" id="ARBA00004141"/>
    </source>
</evidence>
<evidence type="ECO:0000256" key="6">
    <source>
        <dbReference type="ARBA" id="ARBA00022723"/>
    </source>
</evidence>
<feature type="domain" description="Peptidase M50" evidence="13">
    <location>
        <begin position="33"/>
        <end position="101"/>
    </location>
</feature>
<keyword evidence="5 12" id="KW-0812">Transmembrane</keyword>
<feature type="transmembrane region" description="Helical" evidence="12">
    <location>
        <begin position="159"/>
        <end position="177"/>
    </location>
</feature>
<gene>
    <name evidence="14" type="ORF">BLM47_08210</name>
</gene>
<dbReference type="PANTHER" id="PTHR39188:SF3">
    <property type="entry name" value="STAGE IV SPORULATION PROTEIN FB"/>
    <property type="match status" value="1"/>
</dbReference>
<evidence type="ECO:0000256" key="5">
    <source>
        <dbReference type="ARBA" id="ARBA00022692"/>
    </source>
</evidence>
<dbReference type="GO" id="GO:0016020">
    <property type="term" value="C:membrane"/>
    <property type="evidence" value="ECO:0007669"/>
    <property type="project" value="UniProtKB-SubCell"/>
</dbReference>
<dbReference type="AlphaFoldDB" id="A0A2A6E0E6"/>
<sequence>MTRGGPSGIRIGVHPLFLPLALASVLTGYWVELATLFGLVLVHELGHFAAARGFGWKVEEIRLFPFGGVMVTDAAAGAPFRQEAAVALAGPLQHVWMIGLAYCWRQWGWVSPEWCEFFVRANATLALFNLLPVSPLDGGRLVWAAVGAFTPFYRTIRRCAVFGAVVGAGLTAAALFGPWGVRVHAAMMGAFLFVENWKNYRSSIYRFWRFLAQRTEASVAFSRNGVPIAAFAVDGRRTVRETVKLFVKNKFHIIYVLDEKGITRRVFPEDRLIEELFSSKRPDRPLRDLPPKI</sequence>
<accession>A0A2A6E0E6</accession>
<comment type="subcellular location">
    <subcellularLocation>
        <location evidence="2">Membrane</location>
        <topology evidence="2">Multi-pass membrane protein</topology>
    </subcellularLocation>
</comment>
<comment type="cofactor">
    <cofactor evidence="1">
        <name>Zn(2+)</name>
        <dbReference type="ChEBI" id="CHEBI:29105"/>
    </cofactor>
</comment>
<keyword evidence="10" id="KW-0482">Metalloprotease</keyword>
<evidence type="ECO:0000256" key="7">
    <source>
        <dbReference type="ARBA" id="ARBA00022801"/>
    </source>
</evidence>
<comment type="caution">
    <text evidence="14">The sequence shown here is derived from an EMBL/GenBank/DDBJ whole genome shotgun (WGS) entry which is preliminary data.</text>
</comment>
<dbReference type="PANTHER" id="PTHR39188">
    <property type="entry name" value="MEMBRANE-ASSOCIATED ZINC METALLOPROTEASE M50B"/>
    <property type="match status" value="1"/>
</dbReference>
<evidence type="ECO:0000256" key="4">
    <source>
        <dbReference type="ARBA" id="ARBA00022670"/>
    </source>
</evidence>
<dbReference type="GO" id="GO:0046872">
    <property type="term" value="F:metal ion binding"/>
    <property type="evidence" value="ECO:0007669"/>
    <property type="project" value="UniProtKB-KW"/>
</dbReference>
<organism evidence="14 15">
    <name type="scientific">Candidatus Reconcilbacillus cellulovorans</name>
    <dbReference type="NCBI Taxonomy" id="1906605"/>
    <lineage>
        <taxon>Bacteria</taxon>
        <taxon>Bacillati</taxon>
        <taxon>Bacillota</taxon>
        <taxon>Bacilli</taxon>
        <taxon>Bacillales</taxon>
        <taxon>Paenibacillaceae</taxon>
        <taxon>Candidatus Reconcilbacillus</taxon>
    </lineage>
</organism>
<evidence type="ECO:0000256" key="9">
    <source>
        <dbReference type="ARBA" id="ARBA00022989"/>
    </source>
</evidence>
<evidence type="ECO:0000256" key="10">
    <source>
        <dbReference type="ARBA" id="ARBA00023049"/>
    </source>
</evidence>
<name>A0A2A6E0E6_9BACL</name>
<feature type="transmembrane region" description="Helical" evidence="12">
    <location>
        <begin position="20"/>
        <end position="42"/>
    </location>
</feature>
<evidence type="ECO:0000256" key="11">
    <source>
        <dbReference type="ARBA" id="ARBA00023136"/>
    </source>
</evidence>
<comment type="similarity">
    <text evidence="3">Belongs to the peptidase M50B family.</text>
</comment>
<dbReference type="CDD" id="cd06161">
    <property type="entry name" value="S2P-M50_SpoIVFB"/>
    <property type="match status" value="1"/>
</dbReference>
<dbReference type="GO" id="GO:0008237">
    <property type="term" value="F:metallopeptidase activity"/>
    <property type="evidence" value="ECO:0007669"/>
    <property type="project" value="UniProtKB-KW"/>
</dbReference>
<evidence type="ECO:0000256" key="3">
    <source>
        <dbReference type="ARBA" id="ARBA00007931"/>
    </source>
</evidence>
<keyword evidence="7" id="KW-0378">Hydrolase</keyword>
<evidence type="ECO:0000256" key="12">
    <source>
        <dbReference type="SAM" id="Phobius"/>
    </source>
</evidence>
<evidence type="ECO:0000259" key="13">
    <source>
        <dbReference type="Pfam" id="PF02163"/>
    </source>
</evidence>
<keyword evidence="6" id="KW-0479">Metal-binding</keyword>
<dbReference type="GO" id="GO:0006508">
    <property type="term" value="P:proteolysis"/>
    <property type="evidence" value="ECO:0007669"/>
    <property type="project" value="UniProtKB-KW"/>
</dbReference>
<evidence type="ECO:0000313" key="14">
    <source>
        <dbReference type="EMBL" id="PDO10227.1"/>
    </source>
</evidence>